<dbReference type="EMBL" id="MU274918">
    <property type="protein sequence ID" value="KAI0087434.1"/>
    <property type="molecule type" value="Genomic_DNA"/>
</dbReference>
<evidence type="ECO:0000313" key="2">
    <source>
        <dbReference type="Proteomes" id="UP001055072"/>
    </source>
</evidence>
<reference evidence="1" key="1">
    <citation type="journal article" date="2021" name="Environ. Microbiol.">
        <title>Gene family expansions and transcriptome signatures uncover fungal adaptations to wood decay.</title>
        <authorList>
            <person name="Hage H."/>
            <person name="Miyauchi S."/>
            <person name="Viragh M."/>
            <person name="Drula E."/>
            <person name="Min B."/>
            <person name="Chaduli D."/>
            <person name="Navarro D."/>
            <person name="Favel A."/>
            <person name="Norest M."/>
            <person name="Lesage-Meessen L."/>
            <person name="Balint B."/>
            <person name="Merenyi Z."/>
            <person name="de Eugenio L."/>
            <person name="Morin E."/>
            <person name="Martinez A.T."/>
            <person name="Baldrian P."/>
            <person name="Stursova M."/>
            <person name="Martinez M.J."/>
            <person name="Novotny C."/>
            <person name="Magnuson J.K."/>
            <person name="Spatafora J.W."/>
            <person name="Maurice S."/>
            <person name="Pangilinan J."/>
            <person name="Andreopoulos W."/>
            <person name="LaButti K."/>
            <person name="Hundley H."/>
            <person name="Na H."/>
            <person name="Kuo A."/>
            <person name="Barry K."/>
            <person name="Lipzen A."/>
            <person name="Henrissat B."/>
            <person name="Riley R."/>
            <person name="Ahrendt S."/>
            <person name="Nagy L.G."/>
            <person name="Grigoriev I.V."/>
            <person name="Martin F."/>
            <person name="Rosso M.N."/>
        </authorList>
    </citation>
    <scope>NUCLEOTIDE SEQUENCE</scope>
    <source>
        <strain evidence="1">CBS 384.51</strain>
    </source>
</reference>
<keyword evidence="2" id="KW-1185">Reference proteome</keyword>
<dbReference type="Proteomes" id="UP001055072">
    <property type="component" value="Unassembled WGS sequence"/>
</dbReference>
<accession>A0ACB8TZV9</accession>
<name>A0ACB8TZV9_9APHY</name>
<evidence type="ECO:0000313" key="1">
    <source>
        <dbReference type="EMBL" id="KAI0087434.1"/>
    </source>
</evidence>
<comment type="caution">
    <text evidence="1">The sequence shown here is derived from an EMBL/GenBank/DDBJ whole genome shotgun (WGS) entry which is preliminary data.</text>
</comment>
<organism evidence="1 2">
    <name type="scientific">Irpex rosettiformis</name>
    <dbReference type="NCBI Taxonomy" id="378272"/>
    <lineage>
        <taxon>Eukaryota</taxon>
        <taxon>Fungi</taxon>
        <taxon>Dikarya</taxon>
        <taxon>Basidiomycota</taxon>
        <taxon>Agaricomycotina</taxon>
        <taxon>Agaricomycetes</taxon>
        <taxon>Polyporales</taxon>
        <taxon>Irpicaceae</taxon>
        <taxon>Irpex</taxon>
    </lineage>
</organism>
<proteinExistence type="predicted"/>
<gene>
    <name evidence="1" type="ORF">BDY19DRAFT_893164</name>
</gene>
<sequence>MSEVLPNLWIGNIRDALDIEGLKQRNIRSILTAMRGTVKVKETMNQLQIDLIDTDDEDILKHLVTCVTFVQAELDKGRGVLVHCVAGISRSASIVAAYLMYSHNLTLTDALNLIRESRPDIDPNPGFLKQLEIFRKASFSVSQHDKAIRTFYLERLVNDVNSGKVALDENTIIYYPPPAANVSSIPSETSKRRIRCRMCRTELATREHMVDHGQLSPPTPAVSYSPIIPSPSSAKLSKTQLPMSSVDSSSQPTTALELVDAQEAAALGQSISRKISESENTMTSAENNSINPSRLAHASELSAQLSSNPKIAALRSGLSVVPAPSPSLAAVQGSPILSNPKCSGYFVEPLKWMDSILEQGHMSGKITCPNNKCGAKLGNYDWAGVCCSCKEWVVPGFCIHRSKVDEMV</sequence>
<protein>
    <submittedName>
        <fullName evidence="1">Protein-tyrosine phosphatase-like protein</fullName>
    </submittedName>
</protein>